<reference evidence="2" key="1">
    <citation type="journal article" date="2019" name="Int. J. Syst. Evol. Microbiol.">
        <title>The Global Catalogue of Microorganisms (GCM) 10K type strain sequencing project: providing services to taxonomists for standard genome sequencing and annotation.</title>
        <authorList>
            <consortium name="The Broad Institute Genomics Platform"/>
            <consortium name="The Broad Institute Genome Sequencing Center for Infectious Disease"/>
            <person name="Wu L."/>
            <person name="Ma J."/>
        </authorList>
    </citation>
    <scope>NUCLEOTIDE SEQUENCE [LARGE SCALE GENOMIC DNA]</scope>
    <source>
        <strain evidence="2">CCM 8939</strain>
    </source>
</reference>
<accession>A0ABQ2BHB9</accession>
<name>A0ABQ2BHB9_9SPHI</name>
<organism evidence="1 2">
    <name type="scientific">Pedobacter mendelii</name>
    <dbReference type="NCBI Taxonomy" id="1908240"/>
    <lineage>
        <taxon>Bacteria</taxon>
        <taxon>Pseudomonadati</taxon>
        <taxon>Bacteroidota</taxon>
        <taxon>Sphingobacteriia</taxon>
        <taxon>Sphingobacteriales</taxon>
        <taxon>Sphingobacteriaceae</taxon>
        <taxon>Pedobacter</taxon>
    </lineage>
</organism>
<evidence type="ECO:0000313" key="2">
    <source>
        <dbReference type="Proteomes" id="UP000645390"/>
    </source>
</evidence>
<keyword evidence="2" id="KW-1185">Reference proteome</keyword>
<proteinExistence type="predicted"/>
<sequence length="79" mass="9139">MFRFRSLQPAYRKASKRFANYMRLELYLYVQKNILKAVTVAFWFLHSRHRSKSLAKEKLASGFSTLSGLGGTSRVHING</sequence>
<protein>
    <submittedName>
        <fullName evidence="1">Uncharacterized protein</fullName>
    </submittedName>
</protein>
<dbReference type="PROSITE" id="PS00027">
    <property type="entry name" value="HOMEOBOX_1"/>
    <property type="match status" value="1"/>
</dbReference>
<comment type="caution">
    <text evidence="1">The sequence shown here is derived from an EMBL/GenBank/DDBJ whole genome shotgun (WGS) entry which is preliminary data.</text>
</comment>
<dbReference type="InterPro" id="IPR017970">
    <property type="entry name" value="Homeobox_CS"/>
</dbReference>
<dbReference type="EMBL" id="BMDJ01000002">
    <property type="protein sequence ID" value="GGI24112.1"/>
    <property type="molecule type" value="Genomic_DNA"/>
</dbReference>
<gene>
    <name evidence="1" type="ORF">GCM10008119_11030</name>
</gene>
<dbReference type="Proteomes" id="UP000645390">
    <property type="component" value="Unassembled WGS sequence"/>
</dbReference>
<evidence type="ECO:0000313" key="1">
    <source>
        <dbReference type="EMBL" id="GGI24112.1"/>
    </source>
</evidence>